<keyword evidence="5" id="KW-1185">Reference proteome</keyword>
<reference evidence="4 5" key="1">
    <citation type="submission" date="2020-05" db="EMBL/GenBank/DDBJ databases">
        <title>Complete genome sequence of of a novel Thermoleptolyngbya strain isolated from hot springs of Ganzi, Sichuan China.</title>
        <authorList>
            <person name="Tang J."/>
            <person name="Daroch M."/>
            <person name="Li L."/>
            <person name="Waleron K."/>
            <person name="Waleron M."/>
            <person name="Waleron M."/>
        </authorList>
    </citation>
    <scope>NUCLEOTIDE SEQUENCE [LARGE SCALE GENOMIC DNA]</scope>
    <source>
        <strain evidence="4 5">PKUAC-SCTA183</strain>
    </source>
</reference>
<feature type="signal peptide" evidence="2">
    <location>
        <begin position="1"/>
        <end position="31"/>
    </location>
</feature>
<dbReference type="EMBL" id="CP053661">
    <property type="protein sequence ID" value="QKD82811.1"/>
    <property type="molecule type" value="Genomic_DNA"/>
</dbReference>
<dbReference type="SUPFAM" id="SSF51445">
    <property type="entry name" value="(Trans)glycosidases"/>
    <property type="match status" value="1"/>
</dbReference>
<proteinExistence type="predicted"/>
<name>A0A6M8BGR2_9CYAN</name>
<dbReference type="Proteomes" id="UP000505210">
    <property type="component" value="Chromosome"/>
</dbReference>
<gene>
    <name evidence="4" type="ORF">HPC62_11990</name>
</gene>
<organism evidence="4 5">
    <name type="scientific">Thermoleptolyngbya sichuanensis A183</name>
    <dbReference type="NCBI Taxonomy" id="2737172"/>
    <lineage>
        <taxon>Bacteria</taxon>
        <taxon>Bacillati</taxon>
        <taxon>Cyanobacteriota</taxon>
        <taxon>Cyanophyceae</taxon>
        <taxon>Oculatellales</taxon>
        <taxon>Oculatellaceae</taxon>
        <taxon>Thermoleptolyngbya</taxon>
        <taxon>Thermoleptolyngbya sichuanensis</taxon>
    </lineage>
</organism>
<protein>
    <submittedName>
        <fullName evidence="4">Family 10 glycosylhydrolase</fullName>
    </submittedName>
</protein>
<evidence type="ECO:0000259" key="3">
    <source>
        <dbReference type="Pfam" id="PF02638"/>
    </source>
</evidence>
<evidence type="ECO:0000256" key="1">
    <source>
        <dbReference type="ARBA" id="ARBA00022729"/>
    </source>
</evidence>
<feature type="chain" id="PRO_5026753781" evidence="2">
    <location>
        <begin position="32"/>
        <end position="392"/>
    </location>
</feature>
<feature type="domain" description="Glycosyl hydrolase-like 10" evidence="3">
    <location>
        <begin position="41"/>
        <end position="338"/>
    </location>
</feature>
<dbReference type="RefSeq" id="WP_172355950.1">
    <property type="nucleotide sequence ID" value="NZ_CP053661.1"/>
</dbReference>
<dbReference type="KEGG" id="theu:HPC62_11990"/>
<accession>A0A6M8BGR2</accession>
<dbReference type="PANTHER" id="PTHR43405:SF1">
    <property type="entry name" value="GLYCOSYL HYDROLASE DIGH"/>
    <property type="match status" value="1"/>
</dbReference>
<dbReference type="Gene3D" id="3.20.20.80">
    <property type="entry name" value="Glycosidases"/>
    <property type="match status" value="1"/>
</dbReference>
<dbReference type="PANTHER" id="PTHR43405">
    <property type="entry name" value="GLYCOSYL HYDROLASE DIGH"/>
    <property type="match status" value="1"/>
</dbReference>
<evidence type="ECO:0000313" key="4">
    <source>
        <dbReference type="EMBL" id="QKD82811.1"/>
    </source>
</evidence>
<evidence type="ECO:0000256" key="2">
    <source>
        <dbReference type="SAM" id="SignalP"/>
    </source>
</evidence>
<dbReference type="AlphaFoldDB" id="A0A6M8BGR2"/>
<dbReference type="Pfam" id="PF02638">
    <property type="entry name" value="GHL10"/>
    <property type="match status" value="1"/>
</dbReference>
<dbReference type="InterPro" id="IPR003790">
    <property type="entry name" value="GHL10"/>
</dbReference>
<keyword evidence="4" id="KW-0378">Hydrolase</keyword>
<evidence type="ECO:0000313" key="5">
    <source>
        <dbReference type="Proteomes" id="UP000505210"/>
    </source>
</evidence>
<keyword evidence="1 2" id="KW-0732">Signal</keyword>
<dbReference type="InterPro" id="IPR052177">
    <property type="entry name" value="Divisome_Glycosyl_Hydrolase"/>
</dbReference>
<sequence length="392" mass="44795">MGNGWKHWQRGYRAALAGAIALLGITTSAQANPTSHLRPVELRGVWLTNIDSEVLFSSRNLVVGLRRLSRLHFNTVYPTVWNGGYTLYPSPTAQATFGVALDPYPGLQGRDMLGEVVVEGRRLGMAVIPWFEFGLMAPAGSELADQHPDWLTQRQDGTQVWMQGNEPRVWLNAAHPGVQDFMVNLLAEVVERYRVDGIQLDDHFGMPVEMGYDPYTVALYRAEHNGADPPADPEDPAWVRWRANHITRLFRRIVAEVKARNPDAIISLSPNPREFAYERYLQDWGTWERRGLVDELIVQVYRNDMGRFEMELDRPDVQVAREYLPVSIGILAGLRGRITPIRLIQRQVRETRDRHYAGVAFFFYETLGDRDQEFQRLFPFPASRPIPPDLGF</sequence>
<dbReference type="GO" id="GO:0016787">
    <property type="term" value="F:hydrolase activity"/>
    <property type="evidence" value="ECO:0007669"/>
    <property type="project" value="UniProtKB-KW"/>
</dbReference>
<dbReference type="InterPro" id="IPR017853">
    <property type="entry name" value="GH"/>
</dbReference>